<keyword evidence="7" id="KW-0813">Transport</keyword>
<accession>A0A803SRG3</accession>
<dbReference type="AlphaFoldDB" id="A0A803SRG3"/>
<comment type="pathway">
    <text evidence="1 7">Organosulfur degradation.</text>
</comment>
<keyword evidence="7" id="KW-0653">Protein transport</keyword>
<dbReference type="GO" id="GO:0018549">
    <property type="term" value="F:methanethiol oxidase activity"/>
    <property type="evidence" value="ECO:0007669"/>
    <property type="project" value="UniProtKB-UniRule"/>
</dbReference>
<dbReference type="InterPro" id="IPR008826">
    <property type="entry name" value="Se-bd"/>
</dbReference>
<dbReference type="GO" id="GO:0015031">
    <property type="term" value="P:protein transport"/>
    <property type="evidence" value="ECO:0007669"/>
    <property type="project" value="UniProtKB-UniRule"/>
</dbReference>
<dbReference type="EC" id="1.8.3.4" evidence="3 7"/>
<evidence type="ECO:0000256" key="4">
    <source>
        <dbReference type="ARBA" id="ARBA00015601"/>
    </source>
</evidence>
<name>A0A803SRG3_ANOCA</name>
<keyword evidence="7" id="KW-0472">Membrane</keyword>
<dbReference type="GO" id="GO:0016020">
    <property type="term" value="C:membrane"/>
    <property type="evidence" value="ECO:0007669"/>
    <property type="project" value="UniProtKB-SubCell"/>
</dbReference>
<dbReference type="GeneTree" id="ENSGT00390000014244"/>
<keyword evidence="9" id="KW-1185">Reference proteome</keyword>
<keyword evidence="7" id="KW-0539">Nucleus</keyword>
<comment type="catalytic activity">
    <reaction evidence="6 7">
        <text>methanethiol + O2 + H2O = hydrogen sulfide + formaldehyde + H2O2 + H(+)</text>
        <dbReference type="Rhea" id="RHEA:11812"/>
        <dbReference type="ChEBI" id="CHEBI:15377"/>
        <dbReference type="ChEBI" id="CHEBI:15378"/>
        <dbReference type="ChEBI" id="CHEBI:15379"/>
        <dbReference type="ChEBI" id="CHEBI:16007"/>
        <dbReference type="ChEBI" id="CHEBI:16240"/>
        <dbReference type="ChEBI" id="CHEBI:16842"/>
        <dbReference type="ChEBI" id="CHEBI:29919"/>
        <dbReference type="EC" id="1.8.3.4"/>
    </reaction>
</comment>
<dbReference type="Proteomes" id="UP000001646">
    <property type="component" value="Unplaced"/>
</dbReference>
<evidence type="ECO:0000256" key="7">
    <source>
        <dbReference type="RuleBase" id="RU369071"/>
    </source>
</evidence>
<dbReference type="InterPro" id="IPR015943">
    <property type="entry name" value="WD40/YVTN_repeat-like_dom_sf"/>
</dbReference>
<keyword evidence="5 7" id="KW-0711">Selenium</keyword>
<comment type="function">
    <text evidence="7">Catalyzes the oxidation of methanethiol, an organosulfur compound known to be produced in substantial amounts by gut bacteria. Selenium-binding protein which may be involved in the sensing of reactive xenobiotics in the cytoplasm. May be involved in intra-Golgi protein transport.</text>
</comment>
<evidence type="ECO:0000313" key="9">
    <source>
        <dbReference type="Proteomes" id="UP000001646"/>
    </source>
</evidence>
<dbReference type="Gene3D" id="2.130.10.10">
    <property type="entry name" value="YVTN repeat-like/Quinoprotein amine dehydrogenase"/>
    <property type="match status" value="1"/>
</dbReference>
<evidence type="ECO:0000256" key="2">
    <source>
        <dbReference type="ARBA" id="ARBA00005606"/>
    </source>
</evidence>
<evidence type="ECO:0000313" key="8">
    <source>
        <dbReference type="Ensembl" id="ENSACAP00000025553.1"/>
    </source>
</evidence>
<organism evidence="8 9">
    <name type="scientific">Anolis carolinensis</name>
    <name type="common">Green anole</name>
    <name type="synonym">American chameleon</name>
    <dbReference type="NCBI Taxonomy" id="28377"/>
    <lineage>
        <taxon>Eukaryota</taxon>
        <taxon>Metazoa</taxon>
        <taxon>Chordata</taxon>
        <taxon>Craniata</taxon>
        <taxon>Vertebrata</taxon>
        <taxon>Euteleostomi</taxon>
        <taxon>Lepidosauria</taxon>
        <taxon>Squamata</taxon>
        <taxon>Bifurcata</taxon>
        <taxon>Unidentata</taxon>
        <taxon>Episquamata</taxon>
        <taxon>Toxicofera</taxon>
        <taxon>Iguania</taxon>
        <taxon>Dactyloidae</taxon>
        <taxon>Anolis</taxon>
    </lineage>
</organism>
<keyword evidence="7" id="KW-0007">Acetylation</keyword>
<evidence type="ECO:0000256" key="1">
    <source>
        <dbReference type="ARBA" id="ARBA00005177"/>
    </source>
</evidence>
<dbReference type="Ensembl" id="ENSACAT00000045284.1">
    <property type="protein sequence ID" value="ENSACAP00000025553.1"/>
    <property type="gene ID" value="ENSACAG00000035386.1"/>
</dbReference>
<dbReference type="GO" id="GO:0005829">
    <property type="term" value="C:cytosol"/>
    <property type="evidence" value="ECO:0007669"/>
    <property type="project" value="UniProtKB-SubCell"/>
</dbReference>
<dbReference type="PANTHER" id="PTHR23300:SF0">
    <property type="entry name" value="METHANETHIOL OXIDASE"/>
    <property type="match status" value="1"/>
</dbReference>
<protein>
    <recommendedName>
        <fullName evidence="4 7">Methanethiol oxidase</fullName>
        <shortName evidence="7">MTO</shortName>
        <ecNumber evidence="3 7">1.8.3.4</ecNumber>
    </recommendedName>
    <alternativeName>
        <fullName evidence="7">Selenium-binding protein 1</fullName>
    </alternativeName>
</protein>
<reference evidence="8" key="2">
    <citation type="submission" date="2025-08" db="UniProtKB">
        <authorList>
            <consortium name="Ensembl"/>
        </authorList>
    </citation>
    <scope>IDENTIFICATION</scope>
</reference>
<keyword evidence="7" id="KW-0560">Oxidoreductase</keyword>
<dbReference type="GO" id="GO:0005634">
    <property type="term" value="C:nucleus"/>
    <property type="evidence" value="ECO:0007669"/>
    <property type="project" value="UniProtKB-SubCell"/>
</dbReference>
<evidence type="ECO:0000256" key="6">
    <source>
        <dbReference type="ARBA" id="ARBA00047539"/>
    </source>
</evidence>
<evidence type="ECO:0000256" key="5">
    <source>
        <dbReference type="ARBA" id="ARBA00023266"/>
    </source>
</evidence>
<dbReference type="PANTHER" id="PTHR23300">
    <property type="entry name" value="METHANETHIOL OXIDASE"/>
    <property type="match status" value="1"/>
</dbReference>
<reference evidence="8" key="3">
    <citation type="submission" date="2025-09" db="UniProtKB">
        <authorList>
            <consortium name="Ensembl"/>
        </authorList>
    </citation>
    <scope>IDENTIFICATION</scope>
</reference>
<dbReference type="GO" id="GO:0008430">
    <property type="term" value="F:selenium binding"/>
    <property type="evidence" value="ECO:0007669"/>
    <property type="project" value="UniProtKB-UniRule"/>
</dbReference>
<comment type="similarity">
    <text evidence="2 7">Belongs to the selenium-binding protein family.</text>
</comment>
<evidence type="ECO:0000256" key="3">
    <source>
        <dbReference type="ARBA" id="ARBA00012510"/>
    </source>
</evidence>
<keyword evidence="7" id="KW-0963">Cytoplasm</keyword>
<reference evidence="8" key="1">
    <citation type="submission" date="2009-12" db="EMBL/GenBank/DDBJ databases">
        <title>The Genome Sequence of Anolis carolinensis (Green Anole Lizard).</title>
        <authorList>
            <consortium name="The Genome Sequencing Platform"/>
            <person name="Di Palma F."/>
            <person name="Alfoldi J."/>
            <person name="Heiman D."/>
            <person name="Young S."/>
            <person name="Grabherr M."/>
            <person name="Johnson J."/>
            <person name="Lander E.S."/>
            <person name="Lindblad-Toh K."/>
        </authorList>
    </citation>
    <scope>NUCLEOTIDE SEQUENCE [LARGE SCALE GENOMIC DNA]</scope>
    <source>
        <strain evidence="8">JBL SC #1</strain>
    </source>
</reference>
<sequence length="422" mass="47167">MFSPSSQQVIHRLHMPYLDDELHHSGWNAPVSTFGDTGIERNCLVLPGLRSGRVYVVDTGSDLCAPSLCKVIEPREIIKKTDLGNLSSSHCLCNGDVLISALGDAFGNGKGGILALDSETWEVKGNWESKEDVPAGMFDFWYQPQYNVLITSDLGEPKFSLNQFSIDNLRKGRYGRYLHVWDLSTHHLLQTIDMGEDATPLEIRFLHNPNSCHGYVTCPLEGSINHFFKTEDGCWRVEKVIQIPNKKVSGWRYPEVPAFPFAIVISLNDKFLYLSNWLHGDVRQYDITDPHCPKLVGQVFVGGCLEKGGSVTVLEDPELDCQPDPFVIQGKKVQGGPVKLQLSLDGARLYVTSSVFTPWDKQFYPKLVREGSVMLQLDVDTEKGGLCVNPEFLVDFGHEPCGPARARDMRYPGGDCTSDIWD</sequence>
<dbReference type="Pfam" id="PF05694">
    <property type="entry name" value="SBP56"/>
    <property type="match status" value="1"/>
</dbReference>
<proteinExistence type="inferred from homology"/>
<comment type="subcellular location">
    <subcellularLocation>
        <location evidence="7">Nucleus</location>
    </subcellularLocation>
    <subcellularLocation>
        <location evidence="7">Cytoplasm</location>
        <location evidence="7">Cytosol</location>
    </subcellularLocation>
    <subcellularLocation>
        <location evidence="7">Membrane</location>
        <topology evidence="7">Peripheral membrane protein</topology>
    </subcellularLocation>
    <text evidence="7">May associate with Golgi membrane. May associate with the membrane of autophagosomes.</text>
</comment>
<dbReference type="SUPFAM" id="SSF75011">
    <property type="entry name" value="3-carboxy-cis,cis-mucoante lactonizing enzyme"/>
    <property type="match status" value="1"/>
</dbReference>